<organism evidence="1 2">
    <name type="scientific">Rubroshorea leprosula</name>
    <dbReference type="NCBI Taxonomy" id="152421"/>
    <lineage>
        <taxon>Eukaryota</taxon>
        <taxon>Viridiplantae</taxon>
        <taxon>Streptophyta</taxon>
        <taxon>Embryophyta</taxon>
        <taxon>Tracheophyta</taxon>
        <taxon>Spermatophyta</taxon>
        <taxon>Magnoliopsida</taxon>
        <taxon>eudicotyledons</taxon>
        <taxon>Gunneridae</taxon>
        <taxon>Pentapetalae</taxon>
        <taxon>rosids</taxon>
        <taxon>malvids</taxon>
        <taxon>Malvales</taxon>
        <taxon>Dipterocarpaceae</taxon>
        <taxon>Rubroshorea</taxon>
    </lineage>
</organism>
<name>A0AAV5K7H3_9ROSI</name>
<sequence>MVNTRSVQTGSRVQLLGRGQAQQPNNFPPHTLNLFALVEHAEEDSLEKMVVEQRDASPLQHNTTLIPHPLNTNITLEPYPVGFKIPQLETYDGTKDLDAHQHAFYSCMQAQNASDALMCKIFPSTLRGLNHERFNDSLIKHPFATFNKIKNKMDLRRLGPMKSSAATWDHTRYCDFHQDHGHTMEEYNSLRSELESLDQKGMLNEYIQKTKQPKFVREQGSQPQGSRIVGNRQGVGFQQAPPPLPPPVRIIHMITRGLEHVLVDTGNGPDIMYYHYFESLGLDLTLLQKYDGPIYGFNNQPVQVEEVFTLNVTFRNG</sequence>
<evidence type="ECO:0000313" key="1">
    <source>
        <dbReference type="EMBL" id="GKV19743.1"/>
    </source>
</evidence>
<gene>
    <name evidence="1" type="ORF">SLEP1_g29967</name>
</gene>
<dbReference type="Proteomes" id="UP001054252">
    <property type="component" value="Unassembled WGS sequence"/>
</dbReference>
<dbReference type="AlphaFoldDB" id="A0AAV5K7H3"/>
<evidence type="ECO:0000313" key="2">
    <source>
        <dbReference type="Proteomes" id="UP001054252"/>
    </source>
</evidence>
<dbReference type="PANTHER" id="PTHR33223">
    <property type="entry name" value="CCHC-TYPE DOMAIN-CONTAINING PROTEIN"/>
    <property type="match status" value="1"/>
</dbReference>
<dbReference type="EMBL" id="BPVZ01000053">
    <property type="protein sequence ID" value="GKV19743.1"/>
    <property type="molecule type" value="Genomic_DNA"/>
</dbReference>
<proteinExistence type="predicted"/>
<keyword evidence="2" id="KW-1185">Reference proteome</keyword>
<reference evidence="1 2" key="1">
    <citation type="journal article" date="2021" name="Commun. Biol.">
        <title>The genome of Shorea leprosula (Dipterocarpaceae) highlights the ecological relevance of drought in aseasonal tropical rainforests.</title>
        <authorList>
            <person name="Ng K.K.S."/>
            <person name="Kobayashi M.J."/>
            <person name="Fawcett J.A."/>
            <person name="Hatakeyama M."/>
            <person name="Paape T."/>
            <person name="Ng C.H."/>
            <person name="Ang C.C."/>
            <person name="Tnah L.H."/>
            <person name="Lee C.T."/>
            <person name="Nishiyama T."/>
            <person name="Sese J."/>
            <person name="O'Brien M.J."/>
            <person name="Copetti D."/>
            <person name="Mohd Noor M.I."/>
            <person name="Ong R.C."/>
            <person name="Putra M."/>
            <person name="Sireger I.Z."/>
            <person name="Indrioko S."/>
            <person name="Kosugi Y."/>
            <person name="Izuno A."/>
            <person name="Isagi Y."/>
            <person name="Lee S.L."/>
            <person name="Shimizu K.K."/>
        </authorList>
    </citation>
    <scope>NUCLEOTIDE SEQUENCE [LARGE SCALE GENOMIC DNA]</scope>
    <source>
        <strain evidence="1">214</strain>
    </source>
</reference>
<protein>
    <submittedName>
        <fullName evidence="1">Uncharacterized protein</fullName>
    </submittedName>
</protein>
<dbReference type="PANTHER" id="PTHR33223:SF10">
    <property type="entry name" value="AMINOTRANSFERASE-LIKE PLANT MOBILE DOMAIN-CONTAINING PROTEIN"/>
    <property type="match status" value="1"/>
</dbReference>
<comment type="caution">
    <text evidence="1">The sequence shown here is derived from an EMBL/GenBank/DDBJ whole genome shotgun (WGS) entry which is preliminary data.</text>
</comment>
<accession>A0AAV5K7H3</accession>